<dbReference type="InterPro" id="IPR000073">
    <property type="entry name" value="AB_hydrolase_1"/>
</dbReference>
<dbReference type="Pfam" id="PF00561">
    <property type="entry name" value="Abhydrolase_1"/>
    <property type="match status" value="1"/>
</dbReference>
<organism evidence="3 4">
    <name type="scientific">Paenibacillus pasadenensis</name>
    <dbReference type="NCBI Taxonomy" id="217090"/>
    <lineage>
        <taxon>Bacteria</taxon>
        <taxon>Bacillati</taxon>
        <taxon>Bacillota</taxon>
        <taxon>Bacilli</taxon>
        <taxon>Bacillales</taxon>
        <taxon>Paenibacillaceae</taxon>
        <taxon>Paenibacillus</taxon>
    </lineage>
</organism>
<comment type="caution">
    <text evidence="3">The sequence shown here is derived from an EMBL/GenBank/DDBJ whole genome shotgun (WGS) entry which is preliminary data.</text>
</comment>
<evidence type="ECO:0000313" key="4">
    <source>
        <dbReference type="Proteomes" id="UP000234789"/>
    </source>
</evidence>
<proteinExistence type="predicted"/>
<dbReference type="PANTHER" id="PTHR43798">
    <property type="entry name" value="MONOACYLGLYCEROL LIPASE"/>
    <property type="match status" value="1"/>
</dbReference>
<dbReference type="GO" id="GO:0016020">
    <property type="term" value="C:membrane"/>
    <property type="evidence" value="ECO:0007669"/>
    <property type="project" value="TreeGrafter"/>
</dbReference>
<protein>
    <submittedName>
        <fullName evidence="3">Hydrolase, alpha/beta fold family protein, group3</fullName>
    </submittedName>
</protein>
<dbReference type="GO" id="GO:0016787">
    <property type="term" value="F:hydrolase activity"/>
    <property type="evidence" value="ECO:0007669"/>
    <property type="project" value="UniProtKB-KW"/>
</dbReference>
<dbReference type="PANTHER" id="PTHR43798:SF31">
    <property type="entry name" value="AB HYDROLASE SUPERFAMILY PROTEIN YCLE"/>
    <property type="match status" value="1"/>
</dbReference>
<dbReference type="PRINTS" id="PR00111">
    <property type="entry name" value="ABHYDROLASE"/>
</dbReference>
<dbReference type="PRINTS" id="PR00412">
    <property type="entry name" value="EPOXHYDRLASE"/>
</dbReference>
<evidence type="ECO:0000256" key="1">
    <source>
        <dbReference type="ARBA" id="ARBA00022801"/>
    </source>
</evidence>
<keyword evidence="4" id="KW-1185">Reference proteome</keyword>
<dbReference type="Gene3D" id="3.40.50.1820">
    <property type="entry name" value="alpha/beta hydrolase"/>
    <property type="match status" value="1"/>
</dbReference>
<keyword evidence="1 3" id="KW-0378">Hydrolase</keyword>
<dbReference type="RefSeq" id="WP_180968454.1">
    <property type="nucleotide sequence ID" value="NZ_NFEZ01000004.1"/>
</dbReference>
<dbReference type="EMBL" id="NFEZ01000004">
    <property type="protein sequence ID" value="PLT44537.1"/>
    <property type="molecule type" value="Genomic_DNA"/>
</dbReference>
<reference evidence="3 4" key="1">
    <citation type="submission" date="2017-05" db="EMBL/GenBank/DDBJ databases">
        <title>Functional genome analysis of Paenibacillus pasadenensis strain R16: insights on endophytic life style and antifungal activity.</title>
        <authorList>
            <person name="Passera A."/>
            <person name="Marcolungo L."/>
            <person name="Casati P."/>
            <person name="Brasca M."/>
            <person name="Quaglino F."/>
            <person name="Delledonne M."/>
        </authorList>
    </citation>
    <scope>NUCLEOTIDE SEQUENCE [LARGE SCALE GENOMIC DNA]</scope>
    <source>
        <strain evidence="3 4">R16</strain>
    </source>
</reference>
<dbReference type="Proteomes" id="UP000234789">
    <property type="component" value="Unassembled WGS sequence"/>
</dbReference>
<dbReference type="SUPFAM" id="SSF53474">
    <property type="entry name" value="alpha/beta-Hydrolases"/>
    <property type="match status" value="1"/>
</dbReference>
<evidence type="ECO:0000313" key="3">
    <source>
        <dbReference type="EMBL" id="PLT44537.1"/>
    </source>
</evidence>
<dbReference type="AlphaFoldDB" id="A0A2N5N2G4"/>
<dbReference type="InterPro" id="IPR029058">
    <property type="entry name" value="AB_hydrolase_fold"/>
</dbReference>
<dbReference type="InterPro" id="IPR000639">
    <property type="entry name" value="Epox_hydrolase-like"/>
</dbReference>
<feature type="domain" description="AB hydrolase-1" evidence="2">
    <location>
        <begin position="24"/>
        <end position="255"/>
    </location>
</feature>
<name>A0A2N5N2G4_9BACL</name>
<accession>A0A2N5N2G4</accession>
<evidence type="ECO:0000259" key="2">
    <source>
        <dbReference type="Pfam" id="PF00561"/>
    </source>
</evidence>
<dbReference type="InterPro" id="IPR050266">
    <property type="entry name" value="AB_hydrolase_sf"/>
</dbReference>
<sequence>MTWVPTDDGVSLYAHQSGPAGGQTVLLLHGWPLSHRMFDRQLALLPEAGIRCVAPDLRGFGRSDAPADGYGSDRLADDLRRIVDALGLERFALAAFSSAAATAVRYMSRHAGSGVSGLLLISPAAPSLLQPDAPTADEASGRLERLIRHARLDRPQMAAEFARQLFYRYHSPEYTSWFSGLAMDSPLSATLGLARAMQQERTSAEELTRIAVPTAVFYGAHDRVVTPEAAQGLAAAIPGASAVRFAKSGHGLFQDEADRFQQELEQFVRGLP</sequence>
<gene>
    <name evidence="3" type="ORF">B8V81_2968</name>
</gene>